<evidence type="ECO:0000256" key="1">
    <source>
        <dbReference type="SAM" id="MobiDB-lite"/>
    </source>
</evidence>
<organism evidence="2 3">
    <name type="scientific">Penicillium salamii</name>
    <dbReference type="NCBI Taxonomy" id="1612424"/>
    <lineage>
        <taxon>Eukaryota</taxon>
        <taxon>Fungi</taxon>
        <taxon>Dikarya</taxon>
        <taxon>Ascomycota</taxon>
        <taxon>Pezizomycotina</taxon>
        <taxon>Eurotiomycetes</taxon>
        <taxon>Eurotiomycetidae</taxon>
        <taxon>Eurotiales</taxon>
        <taxon>Aspergillaceae</taxon>
        <taxon>Penicillium</taxon>
    </lineage>
</organism>
<reference evidence="2" key="1">
    <citation type="submission" date="2021-07" db="EMBL/GenBank/DDBJ databases">
        <authorList>
            <person name="Branca A.L. A."/>
        </authorList>
    </citation>
    <scope>NUCLEOTIDE SEQUENCE</scope>
</reference>
<feature type="compositionally biased region" description="Basic and acidic residues" evidence="1">
    <location>
        <begin position="101"/>
        <end position="114"/>
    </location>
</feature>
<proteinExistence type="predicted"/>
<name>A0A9W4JGL1_9EURO</name>
<gene>
    <name evidence="2" type="ORF">PSALAMII_LOCUS7408</name>
</gene>
<evidence type="ECO:0000313" key="3">
    <source>
        <dbReference type="Proteomes" id="UP001152592"/>
    </source>
</evidence>
<evidence type="ECO:0000313" key="2">
    <source>
        <dbReference type="EMBL" id="CAG8398378.1"/>
    </source>
</evidence>
<accession>A0A9W4JGL1</accession>
<protein>
    <submittedName>
        <fullName evidence="2">Uncharacterized protein</fullName>
    </submittedName>
</protein>
<comment type="caution">
    <text evidence="2">The sequence shown here is derived from an EMBL/GenBank/DDBJ whole genome shotgun (WGS) entry which is preliminary data.</text>
</comment>
<dbReference type="EMBL" id="CAJVPD010000250">
    <property type="protein sequence ID" value="CAG8398378.1"/>
    <property type="molecule type" value="Genomic_DNA"/>
</dbReference>
<sequence length="130" mass="14758">MAYSSDRLDRARFLFPCLLQSADYQEFIQHLAAPYDLRRRAAVQLDSFNSWHENDEDDKDASLNSCGVKRRRSLQSSPDASPSKIHKANHNPVLNAGPNEGSRHETSDETKSEDYLLPSIDLSSVPRKQK</sequence>
<dbReference type="OrthoDB" id="4357234at2759"/>
<dbReference type="AlphaFoldDB" id="A0A9W4JGL1"/>
<dbReference type="Proteomes" id="UP001152592">
    <property type="component" value="Unassembled WGS sequence"/>
</dbReference>
<feature type="region of interest" description="Disordered" evidence="1">
    <location>
        <begin position="49"/>
        <end position="130"/>
    </location>
</feature>